<dbReference type="PRINTS" id="PR00038">
    <property type="entry name" value="HTHLUXR"/>
</dbReference>
<dbReference type="InterPro" id="IPR016032">
    <property type="entry name" value="Sig_transdc_resp-reg_C-effctor"/>
</dbReference>
<organism evidence="5 6">
    <name type="scientific">Nocardioides immobilis</name>
    <dbReference type="NCBI Taxonomy" id="2049295"/>
    <lineage>
        <taxon>Bacteria</taxon>
        <taxon>Bacillati</taxon>
        <taxon>Actinomycetota</taxon>
        <taxon>Actinomycetes</taxon>
        <taxon>Propionibacteriales</taxon>
        <taxon>Nocardioidaceae</taxon>
        <taxon>Nocardioides</taxon>
    </lineage>
</organism>
<dbReference type="SMART" id="SM00421">
    <property type="entry name" value="HTH_LUXR"/>
    <property type="match status" value="1"/>
</dbReference>
<dbReference type="CDD" id="cd06170">
    <property type="entry name" value="LuxR_C_like"/>
    <property type="match status" value="1"/>
</dbReference>
<dbReference type="RefSeq" id="WP_118924967.1">
    <property type="nucleotide sequence ID" value="NZ_QXGH01000013.1"/>
</dbReference>
<dbReference type="PANTHER" id="PTHR44688:SF16">
    <property type="entry name" value="DNA-BINDING TRANSCRIPTIONAL ACTIVATOR DEVR_DOSR"/>
    <property type="match status" value="1"/>
</dbReference>
<dbReference type="Pfam" id="PF00196">
    <property type="entry name" value="GerE"/>
    <property type="match status" value="1"/>
</dbReference>
<evidence type="ECO:0000313" key="5">
    <source>
        <dbReference type="EMBL" id="RHW27366.1"/>
    </source>
</evidence>
<dbReference type="PROSITE" id="PS50043">
    <property type="entry name" value="HTH_LUXR_2"/>
    <property type="match status" value="1"/>
</dbReference>
<keyword evidence="2 5" id="KW-0238">DNA-binding</keyword>
<evidence type="ECO:0000313" key="6">
    <source>
        <dbReference type="Proteomes" id="UP000283644"/>
    </source>
</evidence>
<comment type="caution">
    <text evidence="5">The sequence shown here is derived from an EMBL/GenBank/DDBJ whole genome shotgun (WGS) entry which is preliminary data.</text>
</comment>
<dbReference type="PANTHER" id="PTHR44688">
    <property type="entry name" value="DNA-BINDING TRANSCRIPTIONAL ACTIVATOR DEVR_DOSR"/>
    <property type="match status" value="1"/>
</dbReference>
<proteinExistence type="predicted"/>
<gene>
    <name evidence="5" type="ORF">D0Z08_09440</name>
</gene>
<dbReference type="GO" id="GO:0003677">
    <property type="term" value="F:DNA binding"/>
    <property type="evidence" value="ECO:0007669"/>
    <property type="project" value="UniProtKB-KW"/>
</dbReference>
<dbReference type="EMBL" id="QXGH01000013">
    <property type="protein sequence ID" value="RHW27366.1"/>
    <property type="molecule type" value="Genomic_DNA"/>
</dbReference>
<protein>
    <submittedName>
        <fullName evidence="5">DNA-binding response regulator</fullName>
    </submittedName>
</protein>
<evidence type="ECO:0000256" key="1">
    <source>
        <dbReference type="ARBA" id="ARBA00023015"/>
    </source>
</evidence>
<dbReference type="SUPFAM" id="SSF55781">
    <property type="entry name" value="GAF domain-like"/>
    <property type="match status" value="1"/>
</dbReference>
<accession>A0A417Y458</accession>
<dbReference type="AlphaFoldDB" id="A0A417Y458"/>
<dbReference type="Gene3D" id="3.30.450.40">
    <property type="match status" value="1"/>
</dbReference>
<feature type="domain" description="HTH luxR-type" evidence="4">
    <location>
        <begin position="203"/>
        <end position="268"/>
    </location>
</feature>
<keyword evidence="3" id="KW-0804">Transcription</keyword>
<dbReference type="Proteomes" id="UP000283644">
    <property type="component" value="Unassembled WGS sequence"/>
</dbReference>
<dbReference type="OrthoDB" id="4069167at2"/>
<dbReference type="InterPro" id="IPR029016">
    <property type="entry name" value="GAF-like_dom_sf"/>
</dbReference>
<dbReference type="GO" id="GO:0006355">
    <property type="term" value="P:regulation of DNA-templated transcription"/>
    <property type="evidence" value="ECO:0007669"/>
    <property type="project" value="InterPro"/>
</dbReference>
<dbReference type="SUPFAM" id="SSF46894">
    <property type="entry name" value="C-terminal effector domain of the bipartite response regulators"/>
    <property type="match status" value="1"/>
</dbReference>
<reference evidence="5 6" key="1">
    <citation type="submission" date="2018-09" db="EMBL/GenBank/DDBJ databases">
        <title>Genome sequencing of Nocardioides immobilis CCTCC AB 2017083 for comparison to Nocardioides silvaticus.</title>
        <authorList>
            <person name="Li C."/>
            <person name="Wang G."/>
        </authorList>
    </citation>
    <scope>NUCLEOTIDE SEQUENCE [LARGE SCALE GENOMIC DNA]</scope>
    <source>
        <strain evidence="5 6">CCTCC AB 2017083</strain>
    </source>
</reference>
<dbReference type="Gene3D" id="1.10.10.10">
    <property type="entry name" value="Winged helix-like DNA-binding domain superfamily/Winged helix DNA-binding domain"/>
    <property type="match status" value="1"/>
</dbReference>
<name>A0A417Y458_9ACTN</name>
<sequence>MDSDRTAPLWDEALRRLRAESAVSVGFGGAVEGTTVRIRHLAGARTELLRGLPIMAGRGLGGRAWREVRTLGVDDYRSATDISHHYDRPVAAEGLRAVVAAPVVAAGTVRGVLYAGVREAIHHGDRLLDAVTRSSRWLAGELAVEAEVERRTAVRTARLQRLEAAAGEQLRLAHAGLRELYGTVADPEVKRRLGDLLETLTPGTPDAPVLSRRELDVLTQVATGATYGEVAARLGLTASTVKSYMRDVLVRLDAHSRHEAVVVARRRGLIP</sequence>
<dbReference type="InterPro" id="IPR036388">
    <property type="entry name" value="WH-like_DNA-bd_sf"/>
</dbReference>
<keyword evidence="6" id="KW-1185">Reference proteome</keyword>
<evidence type="ECO:0000256" key="3">
    <source>
        <dbReference type="ARBA" id="ARBA00023163"/>
    </source>
</evidence>
<evidence type="ECO:0000259" key="4">
    <source>
        <dbReference type="PROSITE" id="PS50043"/>
    </source>
</evidence>
<evidence type="ECO:0000256" key="2">
    <source>
        <dbReference type="ARBA" id="ARBA00023125"/>
    </source>
</evidence>
<keyword evidence="1" id="KW-0805">Transcription regulation</keyword>
<dbReference type="InterPro" id="IPR000792">
    <property type="entry name" value="Tscrpt_reg_LuxR_C"/>
</dbReference>